<evidence type="ECO:0000259" key="3">
    <source>
        <dbReference type="PROSITE" id="PS50919"/>
    </source>
</evidence>
<evidence type="ECO:0000256" key="2">
    <source>
        <dbReference type="ARBA" id="ARBA00022737"/>
    </source>
</evidence>
<protein>
    <submittedName>
        <fullName evidence="4">MIR motif-containing protein</fullName>
    </submittedName>
</protein>
<dbReference type="STRING" id="658196.A0A397SX95"/>
<feature type="domain" description="MIR" evidence="3">
    <location>
        <begin position="5"/>
        <end position="60"/>
    </location>
</feature>
<dbReference type="Gene3D" id="2.80.10.50">
    <property type="match status" value="1"/>
</dbReference>
<organism evidence="4 5">
    <name type="scientific">Glomus cerebriforme</name>
    <dbReference type="NCBI Taxonomy" id="658196"/>
    <lineage>
        <taxon>Eukaryota</taxon>
        <taxon>Fungi</taxon>
        <taxon>Fungi incertae sedis</taxon>
        <taxon>Mucoromycota</taxon>
        <taxon>Glomeromycotina</taxon>
        <taxon>Glomeromycetes</taxon>
        <taxon>Glomerales</taxon>
        <taxon>Glomeraceae</taxon>
        <taxon>Glomus</taxon>
    </lineage>
</organism>
<dbReference type="Proteomes" id="UP000265703">
    <property type="component" value="Unassembled WGS sequence"/>
</dbReference>
<sequence length="193" mass="22064">MLEHRSQIRYGSKIALKHIATGRFLSSKDIKYEAGSRQQMVFCSNWQPDKQHDCWIVIPPCEKHCKPGSPVPFNSVIGLKHQQTSQNLHSHDIESPKTKQQEVTCCGIDTNDDWLLQRHSITSSYDDSGYLMVGDIISLRHINTNKSLSSHDFMLNNGNQEVTCHSDGHEENHKVELFKSNHNNLTVINCFYS</sequence>
<dbReference type="PROSITE" id="PS50919">
    <property type="entry name" value="MIR"/>
    <property type="match status" value="3"/>
</dbReference>
<dbReference type="PANTHER" id="PTHR46809:SF2">
    <property type="entry name" value="GH21273P"/>
    <property type="match status" value="1"/>
</dbReference>
<keyword evidence="1" id="KW-0732">Signal</keyword>
<dbReference type="AlphaFoldDB" id="A0A397SX95"/>
<keyword evidence="5" id="KW-1185">Reference proteome</keyword>
<accession>A0A397SX95</accession>
<dbReference type="Pfam" id="PF02815">
    <property type="entry name" value="MIR"/>
    <property type="match status" value="1"/>
</dbReference>
<proteinExistence type="predicted"/>
<evidence type="ECO:0000313" key="5">
    <source>
        <dbReference type="Proteomes" id="UP000265703"/>
    </source>
</evidence>
<reference evidence="4 5" key="1">
    <citation type="submission" date="2018-06" db="EMBL/GenBank/DDBJ databases">
        <title>Comparative genomics reveals the genomic features of Rhizophagus irregularis, R. cerebriforme, R. diaphanum and Gigaspora rosea, and their symbiotic lifestyle signature.</title>
        <authorList>
            <person name="Morin E."/>
            <person name="San Clemente H."/>
            <person name="Chen E.C.H."/>
            <person name="De La Providencia I."/>
            <person name="Hainaut M."/>
            <person name="Kuo A."/>
            <person name="Kohler A."/>
            <person name="Murat C."/>
            <person name="Tang N."/>
            <person name="Roy S."/>
            <person name="Loubradou J."/>
            <person name="Henrissat B."/>
            <person name="Grigoriev I.V."/>
            <person name="Corradi N."/>
            <person name="Roux C."/>
            <person name="Martin F.M."/>
        </authorList>
    </citation>
    <scope>NUCLEOTIDE SEQUENCE [LARGE SCALE GENOMIC DNA]</scope>
    <source>
        <strain evidence="4 5">DAOM 227022</strain>
    </source>
</reference>
<evidence type="ECO:0000256" key="1">
    <source>
        <dbReference type="ARBA" id="ARBA00022729"/>
    </source>
</evidence>
<keyword evidence="2" id="KW-0677">Repeat</keyword>
<dbReference type="SUPFAM" id="SSF82109">
    <property type="entry name" value="MIR domain"/>
    <property type="match status" value="2"/>
</dbReference>
<dbReference type="OrthoDB" id="5588846at2759"/>
<comment type="caution">
    <text evidence="4">The sequence shown here is derived from an EMBL/GenBank/DDBJ whole genome shotgun (WGS) entry which is preliminary data.</text>
</comment>
<dbReference type="PANTHER" id="PTHR46809">
    <property type="entry name" value="STROMAL CELL-DERIVED FACTOR 2-LIKE PROTEIN"/>
    <property type="match status" value="1"/>
</dbReference>
<dbReference type="SMART" id="SM00472">
    <property type="entry name" value="MIR"/>
    <property type="match status" value="3"/>
</dbReference>
<feature type="domain" description="MIR" evidence="3">
    <location>
        <begin position="128"/>
        <end position="180"/>
    </location>
</feature>
<evidence type="ECO:0000313" key="4">
    <source>
        <dbReference type="EMBL" id="RIA90678.1"/>
    </source>
</evidence>
<name>A0A397SX95_9GLOM</name>
<gene>
    <name evidence="4" type="ORF">C1645_693351</name>
</gene>
<dbReference type="InterPro" id="IPR016093">
    <property type="entry name" value="MIR_motif"/>
</dbReference>
<dbReference type="InterPro" id="IPR036300">
    <property type="entry name" value="MIR_dom_sf"/>
</dbReference>
<dbReference type="EMBL" id="QKYT01000174">
    <property type="protein sequence ID" value="RIA90678.1"/>
    <property type="molecule type" value="Genomic_DNA"/>
</dbReference>
<feature type="domain" description="MIR" evidence="3">
    <location>
        <begin position="68"/>
        <end position="119"/>
    </location>
</feature>
<dbReference type="CDD" id="cd23263">
    <property type="entry name" value="beta-trefoil_MIR"/>
    <property type="match status" value="1"/>
</dbReference>